<dbReference type="VEuPathDB" id="FungiDB:yc1106_05272"/>
<evidence type="ECO:0000313" key="2">
    <source>
        <dbReference type="Proteomes" id="UP001056012"/>
    </source>
</evidence>
<sequence>MRYIIYNRESGLEESSVSSIEVADVRTLLRCTAVASAASFCSLSREFRLPPDPRILSHESLRVSKDQCTSFAPFEDVSLASQALQAPAQSITLLNAPLVLIGQGPYSQIISGFTDIISTATTALVQMQGMLPVAAGADSDAIFDAFREIVRVHQTLLNILIGKAGLVESLPVVGTPVAAVLRQDENVVDTLAFTLIHTVQSRATDLQSEANYLSQTLSLAIQKYVGLVQLKKRSLRFGACAVTVAA</sequence>
<name>A0A9Q8ZC04_CURCL</name>
<proteinExistence type="predicted"/>
<accession>A0A9Q8ZC04</accession>
<dbReference type="Pfam" id="PF17615">
    <property type="entry name" value="C166"/>
    <property type="match status" value="1"/>
</dbReference>
<dbReference type="AlphaFoldDB" id="A0A9Q8ZC04"/>
<dbReference type="OrthoDB" id="5089392at2759"/>
<protein>
    <submittedName>
        <fullName evidence="1">Uncharacterized protein</fullName>
    </submittedName>
</protein>
<reference evidence="1" key="1">
    <citation type="submission" date="2021-12" db="EMBL/GenBank/DDBJ databases">
        <title>Curvularia clavata genome.</title>
        <authorList>
            <person name="Cao Y."/>
        </authorList>
    </citation>
    <scope>NUCLEOTIDE SEQUENCE</scope>
    <source>
        <strain evidence="1">Yc1106</strain>
    </source>
</reference>
<organism evidence="1 2">
    <name type="scientific">Curvularia clavata</name>
    <dbReference type="NCBI Taxonomy" id="95742"/>
    <lineage>
        <taxon>Eukaryota</taxon>
        <taxon>Fungi</taxon>
        <taxon>Dikarya</taxon>
        <taxon>Ascomycota</taxon>
        <taxon>Pezizomycotina</taxon>
        <taxon>Dothideomycetes</taxon>
        <taxon>Pleosporomycetidae</taxon>
        <taxon>Pleosporales</taxon>
        <taxon>Pleosporineae</taxon>
        <taxon>Pleosporaceae</taxon>
        <taxon>Curvularia</taxon>
    </lineage>
</organism>
<dbReference type="Proteomes" id="UP001056012">
    <property type="component" value="Chromosome 4"/>
</dbReference>
<evidence type="ECO:0000313" key="1">
    <source>
        <dbReference type="EMBL" id="USP77998.1"/>
    </source>
</evidence>
<keyword evidence="2" id="KW-1185">Reference proteome</keyword>
<dbReference type="EMBL" id="CP089277">
    <property type="protein sequence ID" value="USP77998.1"/>
    <property type="molecule type" value="Genomic_DNA"/>
</dbReference>
<gene>
    <name evidence="1" type="ORF">yc1106_05272</name>
</gene>